<dbReference type="PANTHER" id="PTHR27002:SF1111">
    <property type="entry name" value="NON-SPECIFIC SERINE_THREONINE PROTEIN KINASE"/>
    <property type="match status" value="1"/>
</dbReference>
<sequence>MSFSGELQLFNWDNNGQWHLIWSELRDKCSVYNAWGDFGSCNSENSGLKYCKCLPGFEPNSPDEWNSGEFSSRCTRKTTTCLTDKKKYTFLKFMMKVEDPDSPFEAKSEQDCESECVASARRILISYHLLLRKESLVQTHLGAEFGPRISEIFTRIRKACIVGLSNRALMILTNGPVSWESTSRDCEPCGANILPYPLCTGQNCGDPMYNNIRCNKSTGQVEFQEPRGIYRVTSINPDNLTFIIQLTDTVENANICRANNFRVSPSLPYKVIGSSCNAGLAVEISWDLAPQPTCTLLEDCKDWPNSSCNTTEDGKRRCLCNVNYQWHGLELICTSVLGYCIKGDEKILLYEYMPNKSLDSFIFDWDKRFDIILGIARGLLYLHQDSRLRIIHRDLETSNILLDGEMNPKISDFGLARIVGGKETKANIARVVGTYGYMSPEYALDGLLSIKFDVFSFGVIVLEIAWRFWREEKALGLIDQTLIESCNRGEVMRCITVGLLCVQEEPSDRPSMPNVVFMLGSESATLPNPKPPAFLAKNWLSNAPSSSSSSSSKPETFSDSALTVSVEEGR</sequence>
<protein>
    <recommendedName>
        <fullName evidence="1">non-specific serine/threonine protein kinase</fullName>
        <ecNumber evidence="1">2.7.11.1</ecNumber>
    </recommendedName>
</protein>
<evidence type="ECO:0000256" key="11">
    <source>
        <dbReference type="SAM" id="MobiDB-lite"/>
    </source>
</evidence>
<dbReference type="InterPro" id="IPR011009">
    <property type="entry name" value="Kinase-like_dom_sf"/>
</dbReference>
<keyword evidence="5" id="KW-0547">Nucleotide-binding</keyword>
<keyword evidence="2" id="KW-0723">Serine/threonine-protein kinase</keyword>
<feature type="region of interest" description="Disordered" evidence="11">
    <location>
        <begin position="542"/>
        <end position="570"/>
    </location>
</feature>
<keyword evidence="8" id="KW-1015">Disulfide bond</keyword>
<keyword evidence="14" id="KW-1185">Reference proteome</keyword>
<evidence type="ECO:0000256" key="3">
    <source>
        <dbReference type="ARBA" id="ARBA00022679"/>
    </source>
</evidence>
<feature type="domain" description="Protein kinase" evidence="12">
    <location>
        <begin position="212"/>
        <end position="526"/>
    </location>
</feature>
<reference evidence="13 14" key="1">
    <citation type="journal article" date="2018" name="Proc. Natl. Acad. Sci. U.S.A.">
        <title>Draft genome sequence of Camellia sinensis var. sinensis provides insights into the evolution of the tea genome and tea quality.</title>
        <authorList>
            <person name="Wei C."/>
            <person name="Yang H."/>
            <person name="Wang S."/>
            <person name="Zhao J."/>
            <person name="Liu C."/>
            <person name="Gao L."/>
            <person name="Xia E."/>
            <person name="Lu Y."/>
            <person name="Tai Y."/>
            <person name="She G."/>
            <person name="Sun J."/>
            <person name="Cao H."/>
            <person name="Tong W."/>
            <person name="Gao Q."/>
            <person name="Li Y."/>
            <person name="Deng W."/>
            <person name="Jiang X."/>
            <person name="Wang W."/>
            <person name="Chen Q."/>
            <person name="Zhang S."/>
            <person name="Li H."/>
            <person name="Wu J."/>
            <person name="Wang P."/>
            <person name="Li P."/>
            <person name="Shi C."/>
            <person name="Zheng F."/>
            <person name="Jian J."/>
            <person name="Huang B."/>
            <person name="Shan D."/>
            <person name="Shi M."/>
            <person name="Fang C."/>
            <person name="Yue Y."/>
            <person name="Li F."/>
            <person name="Li D."/>
            <person name="Wei S."/>
            <person name="Han B."/>
            <person name="Jiang C."/>
            <person name="Yin Y."/>
            <person name="Xia T."/>
            <person name="Zhang Z."/>
            <person name="Bennetzen J.L."/>
            <person name="Zhao S."/>
            <person name="Wan X."/>
        </authorList>
    </citation>
    <scope>NUCLEOTIDE SEQUENCE [LARGE SCALE GENOMIC DNA]</scope>
    <source>
        <strain evidence="14">cv. Shuchazao</strain>
        <tissue evidence="13">Leaf</tissue>
    </source>
</reference>
<evidence type="ECO:0000256" key="7">
    <source>
        <dbReference type="ARBA" id="ARBA00022840"/>
    </source>
</evidence>
<dbReference type="Gene3D" id="1.10.510.10">
    <property type="entry name" value="Transferase(Phosphotransferase) domain 1"/>
    <property type="match status" value="1"/>
</dbReference>
<dbReference type="Pfam" id="PF00954">
    <property type="entry name" value="S_locus_glycop"/>
    <property type="match status" value="1"/>
</dbReference>
<dbReference type="AlphaFoldDB" id="A0A4S4EZH8"/>
<dbReference type="GO" id="GO:0048544">
    <property type="term" value="P:recognition of pollen"/>
    <property type="evidence" value="ECO:0007669"/>
    <property type="project" value="InterPro"/>
</dbReference>
<dbReference type="GO" id="GO:0004674">
    <property type="term" value="F:protein serine/threonine kinase activity"/>
    <property type="evidence" value="ECO:0007669"/>
    <property type="project" value="UniProtKB-KW"/>
</dbReference>
<feature type="compositionally biased region" description="Polar residues" evidence="11">
    <location>
        <begin position="553"/>
        <end position="563"/>
    </location>
</feature>
<evidence type="ECO:0000256" key="2">
    <source>
        <dbReference type="ARBA" id="ARBA00022527"/>
    </source>
</evidence>
<keyword evidence="7" id="KW-0067">ATP-binding</keyword>
<dbReference type="EMBL" id="SDRB02001041">
    <property type="protein sequence ID" value="THG22005.1"/>
    <property type="molecule type" value="Genomic_DNA"/>
</dbReference>
<keyword evidence="3" id="KW-0808">Transferase</keyword>
<dbReference type="Pfam" id="PF07714">
    <property type="entry name" value="PK_Tyr_Ser-Thr"/>
    <property type="match status" value="1"/>
</dbReference>
<dbReference type="InterPro" id="IPR000858">
    <property type="entry name" value="S_locus_glycoprot_dom"/>
</dbReference>
<comment type="catalytic activity">
    <reaction evidence="9">
        <text>L-threonyl-[protein] + ATP = O-phospho-L-threonyl-[protein] + ADP + H(+)</text>
        <dbReference type="Rhea" id="RHEA:46608"/>
        <dbReference type="Rhea" id="RHEA-COMP:11060"/>
        <dbReference type="Rhea" id="RHEA-COMP:11605"/>
        <dbReference type="ChEBI" id="CHEBI:15378"/>
        <dbReference type="ChEBI" id="CHEBI:30013"/>
        <dbReference type="ChEBI" id="CHEBI:30616"/>
        <dbReference type="ChEBI" id="CHEBI:61977"/>
        <dbReference type="ChEBI" id="CHEBI:456216"/>
        <dbReference type="EC" id="2.7.11.1"/>
    </reaction>
</comment>
<keyword evidence="4" id="KW-0732">Signal</keyword>
<evidence type="ECO:0000256" key="5">
    <source>
        <dbReference type="ARBA" id="ARBA00022741"/>
    </source>
</evidence>
<accession>A0A4S4EZH8</accession>
<dbReference type="GO" id="GO:0005886">
    <property type="term" value="C:plasma membrane"/>
    <property type="evidence" value="ECO:0007669"/>
    <property type="project" value="TreeGrafter"/>
</dbReference>
<dbReference type="FunFam" id="1.10.510.10:FF:001023">
    <property type="entry name" value="Os07g0541700 protein"/>
    <property type="match status" value="1"/>
</dbReference>
<evidence type="ECO:0000256" key="8">
    <source>
        <dbReference type="ARBA" id="ARBA00023157"/>
    </source>
</evidence>
<evidence type="ECO:0000313" key="13">
    <source>
        <dbReference type="EMBL" id="THG22005.1"/>
    </source>
</evidence>
<dbReference type="PANTHER" id="PTHR27002">
    <property type="entry name" value="RECEPTOR-LIKE SERINE/THREONINE-PROTEIN KINASE SD1-8"/>
    <property type="match status" value="1"/>
</dbReference>
<name>A0A4S4EZH8_CAMSN</name>
<dbReference type="GO" id="GO:0005524">
    <property type="term" value="F:ATP binding"/>
    <property type="evidence" value="ECO:0007669"/>
    <property type="project" value="UniProtKB-KW"/>
</dbReference>
<dbReference type="STRING" id="542762.A0A4S4EZH8"/>
<evidence type="ECO:0000256" key="4">
    <source>
        <dbReference type="ARBA" id="ARBA00022729"/>
    </source>
</evidence>
<organism evidence="13 14">
    <name type="scientific">Camellia sinensis var. sinensis</name>
    <name type="common">China tea</name>
    <dbReference type="NCBI Taxonomy" id="542762"/>
    <lineage>
        <taxon>Eukaryota</taxon>
        <taxon>Viridiplantae</taxon>
        <taxon>Streptophyta</taxon>
        <taxon>Embryophyta</taxon>
        <taxon>Tracheophyta</taxon>
        <taxon>Spermatophyta</taxon>
        <taxon>Magnoliopsida</taxon>
        <taxon>eudicotyledons</taxon>
        <taxon>Gunneridae</taxon>
        <taxon>Pentapetalae</taxon>
        <taxon>asterids</taxon>
        <taxon>Ericales</taxon>
        <taxon>Theaceae</taxon>
        <taxon>Camellia</taxon>
    </lineage>
</organism>
<evidence type="ECO:0000256" key="6">
    <source>
        <dbReference type="ARBA" id="ARBA00022777"/>
    </source>
</evidence>
<comment type="caution">
    <text evidence="13">The sequence shown here is derived from an EMBL/GenBank/DDBJ whole genome shotgun (WGS) entry which is preliminary data.</text>
</comment>
<dbReference type="PROSITE" id="PS50011">
    <property type="entry name" value="PROTEIN_KINASE_DOM"/>
    <property type="match status" value="1"/>
</dbReference>
<evidence type="ECO:0000256" key="1">
    <source>
        <dbReference type="ARBA" id="ARBA00012513"/>
    </source>
</evidence>
<comment type="catalytic activity">
    <reaction evidence="10">
        <text>L-seryl-[protein] + ATP = O-phospho-L-seryl-[protein] + ADP + H(+)</text>
        <dbReference type="Rhea" id="RHEA:17989"/>
        <dbReference type="Rhea" id="RHEA-COMP:9863"/>
        <dbReference type="Rhea" id="RHEA-COMP:11604"/>
        <dbReference type="ChEBI" id="CHEBI:15378"/>
        <dbReference type="ChEBI" id="CHEBI:29999"/>
        <dbReference type="ChEBI" id="CHEBI:30616"/>
        <dbReference type="ChEBI" id="CHEBI:83421"/>
        <dbReference type="ChEBI" id="CHEBI:456216"/>
        <dbReference type="EC" id="2.7.11.1"/>
    </reaction>
</comment>
<gene>
    <name evidence="13" type="ORF">TEA_011624</name>
</gene>
<keyword evidence="6" id="KW-0418">Kinase</keyword>
<dbReference type="SUPFAM" id="SSF56112">
    <property type="entry name" value="Protein kinase-like (PK-like)"/>
    <property type="match status" value="1"/>
</dbReference>
<proteinExistence type="predicted"/>
<evidence type="ECO:0000256" key="10">
    <source>
        <dbReference type="ARBA" id="ARBA00048679"/>
    </source>
</evidence>
<dbReference type="InterPro" id="IPR001245">
    <property type="entry name" value="Ser-Thr/Tyr_kinase_cat_dom"/>
</dbReference>
<evidence type="ECO:0000313" key="14">
    <source>
        <dbReference type="Proteomes" id="UP000306102"/>
    </source>
</evidence>
<evidence type="ECO:0000256" key="9">
    <source>
        <dbReference type="ARBA" id="ARBA00047899"/>
    </source>
</evidence>
<evidence type="ECO:0000259" key="12">
    <source>
        <dbReference type="PROSITE" id="PS50011"/>
    </source>
</evidence>
<dbReference type="InterPro" id="IPR000719">
    <property type="entry name" value="Prot_kinase_dom"/>
</dbReference>
<dbReference type="EC" id="2.7.11.1" evidence="1"/>
<dbReference type="Proteomes" id="UP000306102">
    <property type="component" value="Unassembled WGS sequence"/>
</dbReference>